<evidence type="ECO:0000256" key="1">
    <source>
        <dbReference type="SAM" id="MobiDB-lite"/>
    </source>
</evidence>
<evidence type="ECO:0000313" key="2">
    <source>
        <dbReference type="EMBL" id="EUA68935.1"/>
    </source>
</evidence>
<organism evidence="2">
    <name type="scientific">Mycobacterium xenopi 4042</name>
    <dbReference type="NCBI Taxonomy" id="1299334"/>
    <lineage>
        <taxon>Bacteria</taxon>
        <taxon>Bacillati</taxon>
        <taxon>Actinomycetota</taxon>
        <taxon>Actinomycetes</taxon>
        <taxon>Mycobacteriales</taxon>
        <taxon>Mycobacteriaceae</taxon>
        <taxon>Mycobacterium</taxon>
    </lineage>
</organism>
<dbReference type="AlphaFoldDB" id="X8DN89"/>
<dbReference type="PATRIC" id="fig|1299334.3.peg.1617"/>
<reference evidence="2" key="1">
    <citation type="submission" date="2014-01" db="EMBL/GenBank/DDBJ databases">
        <authorList>
            <person name="Brown-Elliot B."/>
            <person name="Wallace R."/>
            <person name="Lenaerts A."/>
            <person name="Ordway D."/>
            <person name="DeGroote M.A."/>
            <person name="Parker T."/>
            <person name="Sizemore C."/>
            <person name="Tallon L.J."/>
            <person name="Sadzewicz L.K."/>
            <person name="Sengamalay N."/>
            <person name="Fraser C.M."/>
            <person name="Hine E."/>
            <person name="Shefchek K.A."/>
            <person name="Das S.P."/>
            <person name="Tettelin H."/>
        </authorList>
    </citation>
    <scope>NUCLEOTIDE SEQUENCE [LARGE SCALE GENOMIC DNA]</scope>
    <source>
        <strain evidence="2">4042</strain>
    </source>
</reference>
<name>X8DN89_MYCXE</name>
<feature type="region of interest" description="Disordered" evidence="1">
    <location>
        <begin position="149"/>
        <end position="185"/>
    </location>
</feature>
<accession>X8DN89</accession>
<dbReference type="EMBL" id="JAOB01000013">
    <property type="protein sequence ID" value="EUA68935.1"/>
    <property type="molecule type" value="Genomic_DNA"/>
</dbReference>
<proteinExistence type="predicted"/>
<feature type="compositionally biased region" description="Polar residues" evidence="1">
    <location>
        <begin position="158"/>
        <end position="169"/>
    </location>
</feature>
<gene>
    <name evidence="2" type="ORF">I553_2123</name>
</gene>
<comment type="caution">
    <text evidence="2">The sequence shown here is derived from an EMBL/GenBank/DDBJ whole genome shotgun (WGS) entry which is preliminary data.</text>
</comment>
<protein>
    <submittedName>
        <fullName evidence="2">Putative transposase</fullName>
    </submittedName>
</protein>
<sequence length="185" mass="20088">MAQRCGLSKSTIGRIWKAFELQPHRAEHFKLSNDPLFVEKVYDIVGLYLDPPEAAVVLCVDEKSQVQALARSQPAFPMMPGMPEKRTHDYVRSGTTSLFAAFDIADGTVITALHRRHRAIEFRKFLARIDAQVPTTSTSTWSATTTALTKRPPCKAGSSATLASTCTTPQPIPAGSTKLSAGSPS</sequence>